<dbReference type="SUPFAM" id="SSF100950">
    <property type="entry name" value="NagB/RpiA/CoA transferase-like"/>
    <property type="match status" value="1"/>
</dbReference>
<proteinExistence type="predicted"/>
<dbReference type="Gene3D" id="1.10.10.10">
    <property type="entry name" value="Winged helix-like DNA-binding domain superfamily/Winged helix DNA-binding domain"/>
    <property type="match status" value="1"/>
</dbReference>
<dbReference type="InterPro" id="IPR036388">
    <property type="entry name" value="WH-like_DNA-bd_sf"/>
</dbReference>
<reference evidence="6" key="1">
    <citation type="submission" date="2016-05" db="EMBL/GenBank/DDBJ databases">
        <authorList>
            <person name="Wang W."/>
            <person name="Zhu L."/>
        </authorList>
    </citation>
    <scope>NUCLEOTIDE SEQUENCE [LARGE SCALE GENOMIC DNA]</scope>
    <source>
        <strain evidence="6">W-2</strain>
    </source>
</reference>
<sequence>MYQDERLLLILDFLKKNKRITVEQICSLYNVSRDTARRDLVKLEEQKLIIRTRGGAILPPVHNEIKGYYHRLQTVPHEKKIIGKKAASLINSGDRIILDASTTVQACAEYLGDQRCTIITNSINQADILSSKQGIRIHLLGGELEKEHRFLYGESVIERLSNYYVDKAFLGVVGISENGLTVAHEEDGMVKRKILQQAKQVIVLADHSKLGVTDFYRFADLSDIDLLITDKTPPKPFRELLKKHSVDLLVADDHDEEEDEIENVNRD</sequence>
<dbReference type="RefSeq" id="WP_064551893.1">
    <property type="nucleotide sequence ID" value="NZ_LXMA01000023.1"/>
</dbReference>
<dbReference type="PRINTS" id="PR00037">
    <property type="entry name" value="HTHLACR"/>
</dbReference>
<dbReference type="InterPro" id="IPR001034">
    <property type="entry name" value="DeoR_HTH"/>
</dbReference>
<dbReference type="OrthoDB" id="9798651at2"/>
<dbReference type="GO" id="GO:0003700">
    <property type="term" value="F:DNA-binding transcription factor activity"/>
    <property type="evidence" value="ECO:0007669"/>
    <property type="project" value="InterPro"/>
</dbReference>
<organism evidence="5 6">
    <name type="scientific">Parageobacillus thermoglucosidasius</name>
    <name type="common">Geobacillus thermoglucosidasius</name>
    <dbReference type="NCBI Taxonomy" id="1426"/>
    <lineage>
        <taxon>Bacteria</taxon>
        <taxon>Bacillati</taxon>
        <taxon>Bacillota</taxon>
        <taxon>Bacilli</taxon>
        <taxon>Bacillales</taxon>
        <taxon>Anoxybacillaceae</taxon>
        <taxon>Parageobacillus</taxon>
    </lineage>
</organism>
<dbReference type="Pfam" id="PF08220">
    <property type="entry name" value="HTH_DeoR"/>
    <property type="match status" value="1"/>
</dbReference>
<comment type="caution">
    <text evidence="5">The sequence shown here is derived from an EMBL/GenBank/DDBJ whole genome shotgun (WGS) entry which is preliminary data.</text>
</comment>
<dbReference type="PROSITE" id="PS00894">
    <property type="entry name" value="HTH_DEOR_1"/>
    <property type="match status" value="1"/>
</dbReference>
<keyword evidence="2" id="KW-0238">DNA-binding</keyword>
<dbReference type="SMART" id="SM00420">
    <property type="entry name" value="HTH_DEOR"/>
    <property type="match status" value="1"/>
</dbReference>
<dbReference type="InterPro" id="IPR018356">
    <property type="entry name" value="Tscrpt_reg_HTH_DeoR_CS"/>
</dbReference>
<dbReference type="SUPFAM" id="SSF46785">
    <property type="entry name" value="Winged helix' DNA-binding domain"/>
    <property type="match status" value="1"/>
</dbReference>
<protein>
    <submittedName>
        <fullName evidence="5">DeoR family transcriptional regulator</fullName>
    </submittedName>
</protein>
<dbReference type="GO" id="GO:0003677">
    <property type="term" value="F:DNA binding"/>
    <property type="evidence" value="ECO:0007669"/>
    <property type="project" value="UniProtKB-KW"/>
</dbReference>
<dbReference type="InterPro" id="IPR037171">
    <property type="entry name" value="NagB/RpiA_transferase-like"/>
</dbReference>
<evidence type="ECO:0000313" key="5">
    <source>
        <dbReference type="EMBL" id="OAT72925.1"/>
    </source>
</evidence>
<dbReference type="PANTHER" id="PTHR30363:SF51">
    <property type="entry name" value="HTH-TYPE TRANSCRIPTIONAL REPRESSOR GLCR"/>
    <property type="match status" value="1"/>
</dbReference>
<gene>
    <name evidence="5" type="ORF">A7K69_08310</name>
</gene>
<evidence type="ECO:0000256" key="1">
    <source>
        <dbReference type="ARBA" id="ARBA00023015"/>
    </source>
</evidence>
<dbReference type="PROSITE" id="PS51000">
    <property type="entry name" value="HTH_DEOR_2"/>
    <property type="match status" value="1"/>
</dbReference>
<dbReference type="SMART" id="SM01134">
    <property type="entry name" value="DeoRC"/>
    <property type="match status" value="1"/>
</dbReference>
<dbReference type="InterPro" id="IPR036390">
    <property type="entry name" value="WH_DNA-bd_sf"/>
</dbReference>
<evidence type="ECO:0000256" key="3">
    <source>
        <dbReference type="ARBA" id="ARBA00023163"/>
    </source>
</evidence>
<keyword evidence="3" id="KW-0804">Transcription</keyword>
<dbReference type="InterPro" id="IPR014036">
    <property type="entry name" value="DeoR-like_C"/>
</dbReference>
<dbReference type="AlphaFoldDB" id="A0A1B7KS54"/>
<evidence type="ECO:0000256" key="2">
    <source>
        <dbReference type="ARBA" id="ARBA00023125"/>
    </source>
</evidence>
<accession>A0A1B7KS54</accession>
<dbReference type="Gene3D" id="3.40.50.1360">
    <property type="match status" value="1"/>
</dbReference>
<dbReference type="Proteomes" id="UP000078290">
    <property type="component" value="Unassembled WGS sequence"/>
</dbReference>
<dbReference type="EMBL" id="LXMA01000023">
    <property type="protein sequence ID" value="OAT72925.1"/>
    <property type="molecule type" value="Genomic_DNA"/>
</dbReference>
<evidence type="ECO:0000259" key="4">
    <source>
        <dbReference type="PROSITE" id="PS51000"/>
    </source>
</evidence>
<feature type="domain" description="HTH deoR-type" evidence="4">
    <location>
        <begin position="3"/>
        <end position="58"/>
    </location>
</feature>
<dbReference type="InterPro" id="IPR050313">
    <property type="entry name" value="Carb_Metab_HTH_regulators"/>
</dbReference>
<name>A0A1B7KS54_PARTM</name>
<keyword evidence="1" id="KW-0805">Transcription regulation</keyword>
<dbReference type="PANTHER" id="PTHR30363">
    <property type="entry name" value="HTH-TYPE TRANSCRIPTIONAL REGULATOR SRLR-RELATED"/>
    <property type="match status" value="1"/>
</dbReference>
<evidence type="ECO:0000313" key="6">
    <source>
        <dbReference type="Proteomes" id="UP000078290"/>
    </source>
</evidence>
<dbReference type="Pfam" id="PF00455">
    <property type="entry name" value="DeoRC"/>
    <property type="match status" value="1"/>
</dbReference>